<dbReference type="PANTHER" id="PTHR11101">
    <property type="entry name" value="PHOSPHATE TRANSPORTER"/>
    <property type="match status" value="1"/>
</dbReference>
<accession>A0A645IME1</accession>
<dbReference type="InterPro" id="IPR001204">
    <property type="entry name" value="Phos_transporter"/>
</dbReference>
<evidence type="ECO:0000256" key="5">
    <source>
        <dbReference type="ARBA" id="ARBA00023136"/>
    </source>
</evidence>
<dbReference type="GO" id="GO:0005315">
    <property type="term" value="F:phosphate transmembrane transporter activity"/>
    <property type="evidence" value="ECO:0007669"/>
    <property type="project" value="InterPro"/>
</dbReference>
<evidence type="ECO:0000256" key="6">
    <source>
        <dbReference type="SAM" id="Phobius"/>
    </source>
</evidence>
<keyword evidence="3 6" id="KW-0812">Transmembrane</keyword>
<evidence type="ECO:0000256" key="1">
    <source>
        <dbReference type="ARBA" id="ARBA00004141"/>
    </source>
</evidence>
<feature type="transmembrane region" description="Helical" evidence="6">
    <location>
        <begin position="82"/>
        <end position="104"/>
    </location>
</feature>
<evidence type="ECO:0008006" key="8">
    <source>
        <dbReference type="Google" id="ProtNLM"/>
    </source>
</evidence>
<keyword evidence="5 6" id="KW-0472">Membrane</keyword>
<dbReference type="GO" id="GO:0016020">
    <property type="term" value="C:membrane"/>
    <property type="evidence" value="ECO:0007669"/>
    <property type="project" value="UniProtKB-SubCell"/>
</dbReference>
<keyword evidence="2" id="KW-0813">Transport</keyword>
<keyword evidence="4 6" id="KW-1133">Transmembrane helix</keyword>
<gene>
    <name evidence="7" type="ORF">SDC9_200157</name>
</gene>
<evidence type="ECO:0000256" key="2">
    <source>
        <dbReference type="ARBA" id="ARBA00022448"/>
    </source>
</evidence>
<dbReference type="GO" id="GO:0035435">
    <property type="term" value="P:phosphate ion transmembrane transport"/>
    <property type="evidence" value="ECO:0007669"/>
    <property type="project" value="TreeGrafter"/>
</dbReference>
<evidence type="ECO:0000313" key="7">
    <source>
        <dbReference type="EMBL" id="MPN52495.1"/>
    </source>
</evidence>
<evidence type="ECO:0000256" key="3">
    <source>
        <dbReference type="ARBA" id="ARBA00022692"/>
    </source>
</evidence>
<dbReference type="PANTHER" id="PTHR11101:SF80">
    <property type="entry name" value="PHOSPHATE TRANSPORTER"/>
    <property type="match status" value="1"/>
</dbReference>
<dbReference type="AlphaFoldDB" id="A0A645IME1"/>
<protein>
    <recommendedName>
        <fullName evidence="8">Low-affinity inorganic phosphate transporter 1</fullName>
    </recommendedName>
</protein>
<dbReference type="EMBL" id="VSSQ01118663">
    <property type="protein sequence ID" value="MPN52495.1"/>
    <property type="molecule type" value="Genomic_DNA"/>
</dbReference>
<evidence type="ECO:0000256" key="4">
    <source>
        <dbReference type="ARBA" id="ARBA00022989"/>
    </source>
</evidence>
<reference evidence="7" key="1">
    <citation type="submission" date="2019-08" db="EMBL/GenBank/DDBJ databases">
        <authorList>
            <person name="Kucharzyk K."/>
            <person name="Murdoch R.W."/>
            <person name="Higgins S."/>
            <person name="Loffler F."/>
        </authorList>
    </citation>
    <scope>NUCLEOTIDE SEQUENCE</scope>
</reference>
<comment type="subcellular location">
    <subcellularLocation>
        <location evidence="1">Membrane</location>
        <topology evidence="1">Multi-pass membrane protein</topology>
    </subcellularLocation>
</comment>
<proteinExistence type="predicted"/>
<sequence>MVMALGTSIGGYRIIKAVGMDMVKMQKYQGFSADFAAAICLLVATIFGLPVSTTHTKTTAIMGVGAAKRIKSVNWGVVNEMVSAWLLTFPGCGIIGYLMALIFMRIF</sequence>
<feature type="transmembrane region" description="Helical" evidence="6">
    <location>
        <begin position="30"/>
        <end position="49"/>
    </location>
</feature>
<comment type="caution">
    <text evidence="7">The sequence shown here is derived from an EMBL/GenBank/DDBJ whole genome shotgun (WGS) entry which is preliminary data.</text>
</comment>
<name>A0A645IME1_9ZZZZ</name>
<organism evidence="7">
    <name type="scientific">bioreactor metagenome</name>
    <dbReference type="NCBI Taxonomy" id="1076179"/>
    <lineage>
        <taxon>unclassified sequences</taxon>
        <taxon>metagenomes</taxon>
        <taxon>ecological metagenomes</taxon>
    </lineage>
</organism>
<dbReference type="Pfam" id="PF01384">
    <property type="entry name" value="PHO4"/>
    <property type="match status" value="1"/>
</dbReference>